<organism evidence="2 3">
    <name type="scientific">Pleuronectes platessa</name>
    <name type="common">European plaice</name>
    <dbReference type="NCBI Taxonomy" id="8262"/>
    <lineage>
        <taxon>Eukaryota</taxon>
        <taxon>Metazoa</taxon>
        <taxon>Chordata</taxon>
        <taxon>Craniata</taxon>
        <taxon>Vertebrata</taxon>
        <taxon>Euteleostomi</taxon>
        <taxon>Actinopterygii</taxon>
        <taxon>Neopterygii</taxon>
        <taxon>Teleostei</taxon>
        <taxon>Neoteleostei</taxon>
        <taxon>Acanthomorphata</taxon>
        <taxon>Carangaria</taxon>
        <taxon>Pleuronectiformes</taxon>
        <taxon>Pleuronectoidei</taxon>
        <taxon>Pleuronectidae</taxon>
        <taxon>Pleuronectes</taxon>
    </lineage>
</organism>
<evidence type="ECO:0000313" key="3">
    <source>
        <dbReference type="Proteomes" id="UP001153269"/>
    </source>
</evidence>
<reference evidence="2" key="1">
    <citation type="submission" date="2020-03" db="EMBL/GenBank/DDBJ databases">
        <authorList>
            <person name="Weist P."/>
        </authorList>
    </citation>
    <scope>NUCLEOTIDE SEQUENCE</scope>
</reference>
<feature type="non-terminal residue" evidence="2">
    <location>
        <position position="145"/>
    </location>
</feature>
<keyword evidence="3" id="KW-1185">Reference proteome</keyword>
<evidence type="ECO:0000256" key="1">
    <source>
        <dbReference type="SAM" id="MobiDB-lite"/>
    </source>
</evidence>
<sequence>MPLRHLDNGWQCKSFPGLLCTLPAPTIFHSLVEASLKQLVTKEMRAYASWSSSETKREISRHLEWCCGLHSTVDMALCSRSLPTLCKQREEQCEECGSSKAPRSSPFSPFGCREVVRLDGGRWGNRPSEAGRAGTRPIRSSMKHH</sequence>
<name>A0A9N7Z339_PLEPL</name>
<gene>
    <name evidence="2" type="ORF">PLEPLA_LOCUS35831</name>
</gene>
<evidence type="ECO:0000313" key="2">
    <source>
        <dbReference type="EMBL" id="CAB1448168.1"/>
    </source>
</evidence>
<dbReference type="AlphaFoldDB" id="A0A9N7Z339"/>
<protein>
    <submittedName>
        <fullName evidence="2">Uncharacterized protein</fullName>
    </submittedName>
</protein>
<comment type="caution">
    <text evidence="2">The sequence shown here is derived from an EMBL/GenBank/DDBJ whole genome shotgun (WGS) entry which is preliminary data.</text>
</comment>
<accession>A0A9N7Z339</accession>
<proteinExistence type="predicted"/>
<dbReference type="Proteomes" id="UP001153269">
    <property type="component" value="Unassembled WGS sequence"/>
</dbReference>
<dbReference type="EMBL" id="CADEAL010003967">
    <property type="protein sequence ID" value="CAB1448168.1"/>
    <property type="molecule type" value="Genomic_DNA"/>
</dbReference>
<feature type="region of interest" description="Disordered" evidence="1">
    <location>
        <begin position="123"/>
        <end position="145"/>
    </location>
</feature>